<organism evidence="2 4">
    <name type="scientific">Xanthomonas fragariae</name>
    <dbReference type="NCBI Taxonomy" id="48664"/>
    <lineage>
        <taxon>Bacteria</taxon>
        <taxon>Pseudomonadati</taxon>
        <taxon>Pseudomonadota</taxon>
        <taxon>Gammaproteobacteria</taxon>
        <taxon>Lysobacterales</taxon>
        <taxon>Lysobacteraceae</taxon>
        <taxon>Xanthomonas</taxon>
    </lineage>
</organism>
<evidence type="ECO:0000313" key="1">
    <source>
        <dbReference type="EMBL" id="SMQ97345.1"/>
    </source>
</evidence>
<reference evidence="2 4" key="2">
    <citation type="submission" date="2017-05" db="EMBL/GenBank/DDBJ databases">
        <authorList>
            <person name="Song R."/>
            <person name="Chenine A.L."/>
            <person name="Ruprecht R.M."/>
        </authorList>
    </citation>
    <scope>NUCLEOTIDE SEQUENCE [LARGE SCALE GENOMIC DNA]</scope>
    <source>
        <strain evidence="2">PD5205</strain>
    </source>
</reference>
<gene>
    <name evidence="2" type="ORF">PD5205_00073</name>
    <name evidence="1" type="ORF">PD885_00073</name>
</gene>
<evidence type="ECO:0000313" key="4">
    <source>
        <dbReference type="Proteomes" id="UP000195953"/>
    </source>
</evidence>
<proteinExistence type="predicted"/>
<evidence type="ECO:0000313" key="3">
    <source>
        <dbReference type="Proteomes" id="UP000195877"/>
    </source>
</evidence>
<name>A0A1Y6H1G5_9XANT</name>
<protein>
    <submittedName>
        <fullName evidence="2">Uncharacterized protein</fullName>
    </submittedName>
</protein>
<sequence>MPIPITGCARLAVSTVVLLAALSSLTTSWVIHKFFRVADKTNLSAELAVARLLAWPVAIFPLPIQHAGGFC</sequence>
<reference evidence="1 3" key="1">
    <citation type="submission" date="2017-05" db="EMBL/GenBank/DDBJ databases">
        <authorList>
            <person name="Blom J."/>
        </authorList>
    </citation>
    <scope>NUCLEOTIDE SEQUENCE [LARGE SCALE GENOMIC DNA]</scope>
    <source>
        <strain evidence="1">PD885</strain>
    </source>
</reference>
<keyword evidence="3" id="KW-1185">Reference proteome</keyword>
<dbReference type="EMBL" id="LT853882">
    <property type="protein sequence ID" value="SMQ97345.1"/>
    <property type="molecule type" value="Genomic_DNA"/>
</dbReference>
<evidence type="ECO:0000313" key="2">
    <source>
        <dbReference type="EMBL" id="SMR01397.1"/>
    </source>
</evidence>
<dbReference type="Proteomes" id="UP000195953">
    <property type="component" value="Chromosome 1"/>
</dbReference>
<dbReference type="AlphaFoldDB" id="A0A1Y6H1G5"/>
<dbReference type="Proteomes" id="UP000195877">
    <property type="component" value="Chromosome 1"/>
</dbReference>
<accession>A0A1Y6H1G5</accession>
<dbReference type="EMBL" id="LT853885">
    <property type="protein sequence ID" value="SMR01397.1"/>
    <property type="molecule type" value="Genomic_DNA"/>
</dbReference>